<dbReference type="Pfam" id="PF13487">
    <property type="entry name" value="HD_5"/>
    <property type="match status" value="1"/>
</dbReference>
<dbReference type="InterPro" id="IPR037522">
    <property type="entry name" value="HD_GYP_dom"/>
</dbReference>
<sequence length="204" mass="23189">MVTTGDDNVTKDSNVDLNKGLTVFSSRRYVIETFTNKFTESIIDHHAYRVSWLCEAMGRQLKLLEREITELSIAGLLHDIGKIAVNKEILDKPGKLTAEEYAEVMRHSEVGYRIIVSVKGMEKVARYVCHHHERWDGKGYPQQLQGEAIPLHSRVISLADAYDAMVNNRSYRKALSKNAAVQELLWNSGNQFDPDLVGEFIKIL</sequence>
<dbReference type="CDD" id="cd00077">
    <property type="entry name" value="HDc"/>
    <property type="match status" value="1"/>
</dbReference>
<dbReference type="SMART" id="SM00471">
    <property type="entry name" value="HDc"/>
    <property type="match status" value="1"/>
</dbReference>
<evidence type="ECO:0000313" key="3">
    <source>
        <dbReference type="EMBL" id="EHL05942.1"/>
    </source>
</evidence>
<evidence type="ECO:0000259" key="1">
    <source>
        <dbReference type="PROSITE" id="PS51831"/>
    </source>
</evidence>
<evidence type="ECO:0000313" key="4">
    <source>
        <dbReference type="Proteomes" id="UP000004416"/>
    </source>
</evidence>
<dbReference type="Gene3D" id="1.10.3210.10">
    <property type="entry name" value="Hypothetical protein af1432"/>
    <property type="match status" value="1"/>
</dbReference>
<dbReference type="HOGENOM" id="CLU_000445_92_3_9"/>
<dbReference type="InterPro" id="IPR003607">
    <property type="entry name" value="HD/PDEase_dom"/>
</dbReference>
<dbReference type="PROSITE" id="PS51832">
    <property type="entry name" value="HD_GYP"/>
    <property type="match status" value="1"/>
</dbReference>
<proteinExistence type="predicted"/>
<feature type="domain" description="HD-GYP" evidence="2">
    <location>
        <begin position="21"/>
        <end position="204"/>
    </location>
</feature>
<protein>
    <submittedName>
        <fullName evidence="3">HD domain protein</fullName>
    </submittedName>
</protein>
<dbReference type="AlphaFoldDB" id="G9XR85"/>
<comment type="caution">
    <text evidence="3">The sequence shown here is derived from an EMBL/GenBank/DDBJ whole genome shotgun (WGS) entry which is preliminary data.</text>
</comment>
<reference evidence="3 4" key="1">
    <citation type="submission" date="2011-08" db="EMBL/GenBank/DDBJ databases">
        <authorList>
            <person name="Weinstock G."/>
            <person name="Sodergren E."/>
            <person name="Clifton S."/>
            <person name="Fulton L."/>
            <person name="Fulton B."/>
            <person name="Courtney L."/>
            <person name="Fronick C."/>
            <person name="Harrison M."/>
            <person name="Strong C."/>
            <person name="Farmer C."/>
            <person name="Delahaunty K."/>
            <person name="Markovic C."/>
            <person name="Hall O."/>
            <person name="Minx P."/>
            <person name="Tomlinson C."/>
            <person name="Mitreva M."/>
            <person name="Hou S."/>
            <person name="Chen J."/>
            <person name="Wollam A."/>
            <person name="Pepin K.H."/>
            <person name="Johnson M."/>
            <person name="Bhonagiri V."/>
            <person name="Zhang X."/>
            <person name="Suruliraj S."/>
            <person name="Warren W."/>
            <person name="Chinwalla A."/>
            <person name="Mardis E.R."/>
            <person name="Wilson R.K."/>
        </authorList>
    </citation>
    <scope>NUCLEOTIDE SEQUENCE [LARGE SCALE GENOMIC DNA]</scope>
    <source>
        <strain evidence="3 4">DP7</strain>
    </source>
</reference>
<dbReference type="Proteomes" id="UP000004416">
    <property type="component" value="Unassembled WGS sequence"/>
</dbReference>
<accession>G9XR85</accession>
<gene>
    <name evidence="3" type="ORF">HMPREF0322_03483</name>
</gene>
<dbReference type="InterPro" id="IPR006674">
    <property type="entry name" value="HD_domain"/>
</dbReference>
<dbReference type="PATRIC" id="fig|537010.4.peg.3256"/>
<dbReference type="EMBL" id="AFZX01000091">
    <property type="protein sequence ID" value="EHL05942.1"/>
    <property type="molecule type" value="Genomic_DNA"/>
</dbReference>
<dbReference type="PANTHER" id="PTHR43155:SF2">
    <property type="entry name" value="CYCLIC DI-GMP PHOSPHODIESTERASE PA4108"/>
    <property type="match status" value="1"/>
</dbReference>
<dbReference type="PROSITE" id="PS51831">
    <property type="entry name" value="HD"/>
    <property type="match status" value="1"/>
</dbReference>
<evidence type="ECO:0000259" key="2">
    <source>
        <dbReference type="PROSITE" id="PS51832"/>
    </source>
</evidence>
<dbReference type="PANTHER" id="PTHR43155">
    <property type="entry name" value="CYCLIC DI-GMP PHOSPHODIESTERASE PA4108-RELATED"/>
    <property type="match status" value="1"/>
</dbReference>
<dbReference type="SUPFAM" id="SSF109604">
    <property type="entry name" value="HD-domain/PDEase-like"/>
    <property type="match status" value="1"/>
</dbReference>
<organism evidence="3 4">
    <name type="scientific">Desulfitobacterium hafniense DP7</name>
    <dbReference type="NCBI Taxonomy" id="537010"/>
    <lineage>
        <taxon>Bacteria</taxon>
        <taxon>Bacillati</taxon>
        <taxon>Bacillota</taxon>
        <taxon>Clostridia</taxon>
        <taxon>Eubacteriales</taxon>
        <taxon>Desulfitobacteriaceae</taxon>
        <taxon>Desulfitobacterium</taxon>
    </lineage>
</organism>
<feature type="domain" description="HD" evidence="1">
    <location>
        <begin position="43"/>
        <end position="165"/>
    </location>
</feature>
<name>G9XR85_DESHA</name>